<dbReference type="SUPFAM" id="SSF90123">
    <property type="entry name" value="ABC transporter transmembrane region"/>
    <property type="match status" value="1"/>
</dbReference>
<dbReference type="GO" id="GO:0005886">
    <property type="term" value="C:plasma membrane"/>
    <property type="evidence" value="ECO:0007669"/>
    <property type="project" value="UniProtKB-SubCell"/>
</dbReference>
<feature type="transmembrane region" description="Helical" evidence="10">
    <location>
        <begin position="208"/>
        <end position="224"/>
    </location>
</feature>
<keyword evidence="6" id="KW-0067">ATP-binding</keyword>
<dbReference type="Gene3D" id="3.40.50.300">
    <property type="entry name" value="P-loop containing nucleotide triphosphate hydrolases"/>
    <property type="match status" value="1"/>
</dbReference>
<proteinExistence type="inferred from homology"/>
<organism evidence="13 14">
    <name type="scientific">Bernardetia litoralis (strain ATCC 23117 / DSM 6794 / NBRC 15988 / NCIMB 1366 / Fx l1 / Sio-4)</name>
    <name type="common">Flexibacter litoralis</name>
    <dbReference type="NCBI Taxonomy" id="880071"/>
    <lineage>
        <taxon>Bacteria</taxon>
        <taxon>Pseudomonadati</taxon>
        <taxon>Bacteroidota</taxon>
        <taxon>Cytophagia</taxon>
        <taxon>Cytophagales</taxon>
        <taxon>Bernardetiaceae</taxon>
        <taxon>Bernardetia</taxon>
    </lineage>
</organism>
<dbReference type="Proteomes" id="UP000006054">
    <property type="component" value="Chromosome"/>
</dbReference>
<evidence type="ECO:0000313" key="13">
    <source>
        <dbReference type="EMBL" id="AFM05003.1"/>
    </source>
</evidence>
<protein>
    <submittedName>
        <fullName evidence="13">ABC-type multidrug transport system, ATPase and permease component</fullName>
    </submittedName>
</protein>
<dbReference type="Gene3D" id="1.20.1560.10">
    <property type="entry name" value="ABC transporter type 1, transmembrane domain"/>
    <property type="match status" value="1"/>
</dbReference>
<dbReference type="GO" id="GO:0090374">
    <property type="term" value="P:oligopeptide export from mitochondrion"/>
    <property type="evidence" value="ECO:0007669"/>
    <property type="project" value="TreeGrafter"/>
</dbReference>
<evidence type="ECO:0000256" key="9">
    <source>
        <dbReference type="SAM" id="MobiDB-lite"/>
    </source>
</evidence>
<dbReference type="KEGG" id="fli:Fleli_2642"/>
<dbReference type="PANTHER" id="PTHR43394">
    <property type="entry name" value="ATP-DEPENDENT PERMEASE MDL1, MITOCHONDRIAL"/>
    <property type="match status" value="1"/>
</dbReference>
<comment type="similarity">
    <text evidence="2">Belongs to the ABC transporter superfamily. ABCB family. Multidrug resistance exporter (TC 3.A.1.201) subfamily.</text>
</comment>
<dbReference type="InterPro" id="IPR039421">
    <property type="entry name" value="Type_1_exporter"/>
</dbReference>
<dbReference type="InterPro" id="IPR017871">
    <property type="entry name" value="ABC_transporter-like_CS"/>
</dbReference>
<evidence type="ECO:0000256" key="7">
    <source>
        <dbReference type="ARBA" id="ARBA00022989"/>
    </source>
</evidence>
<evidence type="ECO:0000256" key="8">
    <source>
        <dbReference type="ARBA" id="ARBA00023136"/>
    </source>
</evidence>
<evidence type="ECO:0000256" key="3">
    <source>
        <dbReference type="ARBA" id="ARBA00022448"/>
    </source>
</evidence>
<feature type="domain" description="ABC transmembrane type-1" evidence="12">
    <location>
        <begin position="88"/>
        <end position="372"/>
    </location>
</feature>
<dbReference type="PROSITE" id="PS50929">
    <property type="entry name" value="ABC_TM1F"/>
    <property type="match status" value="1"/>
</dbReference>
<dbReference type="GO" id="GO:0016887">
    <property type="term" value="F:ATP hydrolysis activity"/>
    <property type="evidence" value="ECO:0007669"/>
    <property type="project" value="InterPro"/>
</dbReference>
<dbReference type="SUPFAM" id="SSF52540">
    <property type="entry name" value="P-loop containing nucleoside triphosphate hydrolases"/>
    <property type="match status" value="1"/>
</dbReference>
<feature type="transmembrane region" description="Helical" evidence="10">
    <location>
        <begin position="349"/>
        <end position="370"/>
    </location>
</feature>
<dbReference type="CDD" id="cd03249">
    <property type="entry name" value="ABC_MTABC3_MDL1_MDL2"/>
    <property type="match status" value="1"/>
</dbReference>
<dbReference type="PROSITE" id="PS50893">
    <property type="entry name" value="ABC_TRANSPORTER_2"/>
    <property type="match status" value="1"/>
</dbReference>
<dbReference type="STRING" id="880071.Fleli_2642"/>
<comment type="subcellular location">
    <subcellularLocation>
        <location evidence="1">Cell membrane</location>
        <topology evidence="1">Multi-pass membrane protein</topology>
    </subcellularLocation>
</comment>
<name>I4AM18_BERLS</name>
<keyword evidence="5" id="KW-0547">Nucleotide-binding</keyword>
<dbReference type="AlphaFoldDB" id="I4AM18"/>
<reference evidence="14" key="1">
    <citation type="submission" date="2012-06" db="EMBL/GenBank/DDBJ databases">
        <title>The complete genome of Flexibacter litoralis DSM 6794.</title>
        <authorList>
            <person name="Lucas S."/>
            <person name="Copeland A."/>
            <person name="Lapidus A."/>
            <person name="Glavina del Rio T."/>
            <person name="Dalin E."/>
            <person name="Tice H."/>
            <person name="Bruce D."/>
            <person name="Goodwin L."/>
            <person name="Pitluck S."/>
            <person name="Peters L."/>
            <person name="Ovchinnikova G."/>
            <person name="Lu M."/>
            <person name="Kyrpides N."/>
            <person name="Mavromatis K."/>
            <person name="Ivanova N."/>
            <person name="Brettin T."/>
            <person name="Detter J.C."/>
            <person name="Han C."/>
            <person name="Larimer F."/>
            <person name="Land M."/>
            <person name="Hauser L."/>
            <person name="Markowitz V."/>
            <person name="Cheng J.-F."/>
            <person name="Hugenholtz P."/>
            <person name="Woyke T."/>
            <person name="Wu D."/>
            <person name="Spring S."/>
            <person name="Lang E."/>
            <person name="Kopitz M."/>
            <person name="Brambilla E."/>
            <person name="Klenk H.-P."/>
            <person name="Eisen J.A."/>
        </authorList>
    </citation>
    <scope>NUCLEOTIDE SEQUENCE [LARGE SCALE GENOMIC DNA]</scope>
    <source>
        <strain evidence="14">ATCC 23117 / DSM 6794 / NBRC 15988 / NCIMB 1366 / Sio-4</strain>
    </source>
</reference>
<evidence type="ECO:0000313" key="14">
    <source>
        <dbReference type="Proteomes" id="UP000006054"/>
    </source>
</evidence>
<dbReference type="InterPro" id="IPR003439">
    <property type="entry name" value="ABC_transporter-like_ATP-bd"/>
</dbReference>
<dbReference type="PROSITE" id="PS00211">
    <property type="entry name" value="ABC_TRANSPORTER_1"/>
    <property type="match status" value="1"/>
</dbReference>
<evidence type="ECO:0000259" key="11">
    <source>
        <dbReference type="PROSITE" id="PS50893"/>
    </source>
</evidence>
<dbReference type="SMART" id="SM00382">
    <property type="entry name" value="AAA"/>
    <property type="match status" value="1"/>
</dbReference>
<sequence length="647" mass="72253">MRFENQTYYRFSKQTMKNTNEDINTNGSAKEQYQNAKPNLENTSENTTSTKKSEDKEDEHKKRKLNKESFHYLLGIYKFMMPYKGYFFTGMVCLFLSSIILLAFPELTGKLIDVATGKQSFLLDSINQIAFALVGIIIIQVVFSFLRVYLFAQVSEHSMADIRKELYQKYLSLPMSFYDKHRSGELMSRITADVALLQDTFSVTLAEFFRQIITLIVGLGILFYKTPKLTFFMLGVMPVLVIGAIIFGKFIRKLSKKTQDQLAESNIIVEETIQAIATVKAFTNEIFETNRYSTTQNSVIQTALKAATYRGAFVSFILFALFGSVIAVLWYGATLVSDGSLSIGDLTSFIIYSMFIGGSIGGLGSLYGQIQKGIGASERVLEILNEDSEPYNQTSSANQNPIEGNISFKNIGFSYPTRTDVEVLKGLSFDIKAGEKIALVGHSGAGKSTIIQLLERFYEPQNGTIEVDGKNNLDYDLNFYRSAIGIVPQEILLFGGTIKENIAYGKPNATEEEITQAAKKANAFKFIETFPEGLNTLVGERGVKLSGGQRQRIAIARAILRDPKILILDEATSSLDAESEHLVQEALDTLMKDRTTIIIAHRLATIRKVDTIYVMENGQISEQGTHESLVNQEGTYNQLVQLQLLDA</sequence>
<feature type="compositionally biased region" description="Basic and acidic residues" evidence="9">
    <location>
        <begin position="51"/>
        <end position="62"/>
    </location>
</feature>
<evidence type="ECO:0000256" key="2">
    <source>
        <dbReference type="ARBA" id="ARBA00007577"/>
    </source>
</evidence>
<dbReference type="HOGENOM" id="CLU_000604_84_3_10"/>
<feature type="transmembrane region" description="Helical" evidence="10">
    <location>
        <begin position="230"/>
        <end position="251"/>
    </location>
</feature>
<keyword evidence="8 10" id="KW-0472">Membrane</keyword>
<dbReference type="InterPro" id="IPR036640">
    <property type="entry name" value="ABC1_TM_sf"/>
</dbReference>
<feature type="transmembrane region" description="Helical" evidence="10">
    <location>
        <begin position="312"/>
        <end position="333"/>
    </location>
</feature>
<gene>
    <name evidence="13" type="ordered locus">Fleli_2642</name>
</gene>
<dbReference type="CDD" id="cd18576">
    <property type="entry name" value="ABC_6TM_bac_exporter_ABCB8_10_like"/>
    <property type="match status" value="1"/>
</dbReference>
<evidence type="ECO:0000256" key="6">
    <source>
        <dbReference type="ARBA" id="ARBA00022840"/>
    </source>
</evidence>
<dbReference type="GO" id="GO:0015421">
    <property type="term" value="F:ABC-type oligopeptide transporter activity"/>
    <property type="evidence" value="ECO:0007669"/>
    <property type="project" value="TreeGrafter"/>
</dbReference>
<dbReference type="InterPro" id="IPR003593">
    <property type="entry name" value="AAA+_ATPase"/>
</dbReference>
<dbReference type="Pfam" id="PF00664">
    <property type="entry name" value="ABC_membrane"/>
    <property type="match status" value="1"/>
</dbReference>
<evidence type="ECO:0000256" key="5">
    <source>
        <dbReference type="ARBA" id="ARBA00022741"/>
    </source>
</evidence>
<feature type="transmembrane region" description="Helical" evidence="10">
    <location>
        <begin position="86"/>
        <end position="105"/>
    </location>
</feature>
<feature type="compositionally biased region" description="Low complexity" evidence="9">
    <location>
        <begin position="41"/>
        <end position="50"/>
    </location>
</feature>
<dbReference type="InterPro" id="IPR027417">
    <property type="entry name" value="P-loop_NTPase"/>
</dbReference>
<evidence type="ECO:0000256" key="1">
    <source>
        <dbReference type="ARBA" id="ARBA00004651"/>
    </source>
</evidence>
<dbReference type="PANTHER" id="PTHR43394:SF1">
    <property type="entry name" value="ATP-BINDING CASSETTE SUB-FAMILY B MEMBER 10, MITOCHONDRIAL"/>
    <property type="match status" value="1"/>
</dbReference>
<dbReference type="Pfam" id="PF00005">
    <property type="entry name" value="ABC_tran"/>
    <property type="match status" value="1"/>
</dbReference>
<keyword evidence="7 10" id="KW-1133">Transmembrane helix</keyword>
<dbReference type="InterPro" id="IPR011527">
    <property type="entry name" value="ABC1_TM_dom"/>
</dbReference>
<keyword evidence="4 10" id="KW-0812">Transmembrane</keyword>
<keyword evidence="3" id="KW-0813">Transport</keyword>
<accession>I4AM18</accession>
<evidence type="ECO:0000256" key="4">
    <source>
        <dbReference type="ARBA" id="ARBA00022692"/>
    </source>
</evidence>
<dbReference type="GO" id="GO:0005524">
    <property type="term" value="F:ATP binding"/>
    <property type="evidence" value="ECO:0007669"/>
    <property type="project" value="UniProtKB-KW"/>
</dbReference>
<evidence type="ECO:0000259" key="12">
    <source>
        <dbReference type="PROSITE" id="PS50929"/>
    </source>
</evidence>
<feature type="domain" description="ABC transporter" evidence="11">
    <location>
        <begin position="406"/>
        <end position="642"/>
    </location>
</feature>
<feature type="transmembrane region" description="Helical" evidence="10">
    <location>
        <begin position="125"/>
        <end position="150"/>
    </location>
</feature>
<dbReference type="FunFam" id="1.20.1560.10:FF:000058">
    <property type="entry name" value="ABC transporter B family member 25"/>
    <property type="match status" value="1"/>
</dbReference>
<feature type="region of interest" description="Disordered" evidence="9">
    <location>
        <begin position="1"/>
        <end position="62"/>
    </location>
</feature>
<keyword evidence="14" id="KW-1185">Reference proteome</keyword>
<dbReference type="eggNOG" id="COG1132">
    <property type="taxonomic scope" value="Bacteria"/>
</dbReference>
<feature type="compositionally biased region" description="Polar residues" evidence="9">
    <location>
        <begin position="1"/>
        <end position="37"/>
    </location>
</feature>
<dbReference type="EMBL" id="CP003345">
    <property type="protein sequence ID" value="AFM05003.1"/>
    <property type="molecule type" value="Genomic_DNA"/>
</dbReference>
<evidence type="ECO:0000256" key="10">
    <source>
        <dbReference type="SAM" id="Phobius"/>
    </source>
</evidence>
<dbReference type="FunFam" id="3.40.50.300:FF:000205">
    <property type="entry name" value="ABC transporter B family member 4"/>
    <property type="match status" value="1"/>
</dbReference>